<evidence type="ECO:0000313" key="11">
    <source>
        <dbReference type="EMBL" id="PWK75396.1"/>
    </source>
</evidence>
<name>A0A316H4P1_9SPHI</name>
<evidence type="ECO:0000256" key="1">
    <source>
        <dbReference type="ARBA" id="ARBA00004571"/>
    </source>
</evidence>
<keyword evidence="5 8" id="KW-0798">TonB box</keyword>
<dbReference type="SUPFAM" id="SSF49464">
    <property type="entry name" value="Carboxypeptidase regulatory domain-like"/>
    <property type="match status" value="1"/>
</dbReference>
<dbReference type="InterPro" id="IPR039426">
    <property type="entry name" value="TonB-dep_rcpt-like"/>
</dbReference>
<gene>
    <name evidence="11" type="ORF">LX99_03890</name>
</gene>
<dbReference type="Gene3D" id="2.40.170.20">
    <property type="entry name" value="TonB-dependent receptor, beta-barrel domain"/>
    <property type="match status" value="1"/>
</dbReference>
<dbReference type="Pfam" id="PF00593">
    <property type="entry name" value="TonB_dep_Rec_b-barrel"/>
    <property type="match status" value="1"/>
</dbReference>
<keyword evidence="7" id="KW-0998">Cell outer membrane</keyword>
<dbReference type="PANTHER" id="PTHR30069">
    <property type="entry name" value="TONB-DEPENDENT OUTER MEMBRANE RECEPTOR"/>
    <property type="match status" value="1"/>
</dbReference>
<dbReference type="EMBL" id="QGHA01000008">
    <property type="protein sequence ID" value="PWK75396.1"/>
    <property type="molecule type" value="Genomic_DNA"/>
</dbReference>
<comment type="caution">
    <text evidence="11">The sequence shown here is derived from an EMBL/GenBank/DDBJ whole genome shotgun (WGS) entry which is preliminary data.</text>
</comment>
<evidence type="ECO:0000256" key="5">
    <source>
        <dbReference type="ARBA" id="ARBA00023077"/>
    </source>
</evidence>
<proteinExistence type="inferred from homology"/>
<dbReference type="Pfam" id="PF13620">
    <property type="entry name" value="CarboxypepD_reg"/>
    <property type="match status" value="1"/>
</dbReference>
<dbReference type="Gene3D" id="2.170.130.10">
    <property type="entry name" value="TonB-dependent receptor, plug domain"/>
    <property type="match status" value="1"/>
</dbReference>
<keyword evidence="3" id="KW-1134">Transmembrane beta strand</keyword>
<dbReference type="RefSeq" id="WP_109609335.1">
    <property type="nucleotide sequence ID" value="NZ_QGHA01000008.1"/>
</dbReference>
<keyword evidence="2" id="KW-0813">Transport</keyword>
<reference evidence="11 12" key="1">
    <citation type="submission" date="2018-05" db="EMBL/GenBank/DDBJ databases">
        <title>Genomic Encyclopedia of Archaeal and Bacterial Type Strains, Phase II (KMG-II): from individual species to whole genera.</title>
        <authorList>
            <person name="Goeker M."/>
        </authorList>
    </citation>
    <scope>NUCLEOTIDE SEQUENCE [LARGE SCALE GENOMIC DNA]</scope>
    <source>
        <strain evidence="11 12">DSM 19975</strain>
    </source>
</reference>
<protein>
    <submittedName>
        <fullName evidence="11">Outer membrane receptor protein involved in Fe transport</fullName>
    </submittedName>
</protein>
<dbReference type="SUPFAM" id="SSF56935">
    <property type="entry name" value="Porins"/>
    <property type="match status" value="1"/>
</dbReference>
<accession>A0A316H4P1</accession>
<evidence type="ECO:0000259" key="9">
    <source>
        <dbReference type="Pfam" id="PF00593"/>
    </source>
</evidence>
<dbReference type="PANTHER" id="PTHR30069:SF57">
    <property type="entry name" value="TONB-DEPENDENT RECEPTOR"/>
    <property type="match status" value="1"/>
</dbReference>
<evidence type="ECO:0000256" key="8">
    <source>
        <dbReference type="RuleBase" id="RU003357"/>
    </source>
</evidence>
<evidence type="ECO:0000256" key="3">
    <source>
        <dbReference type="ARBA" id="ARBA00022452"/>
    </source>
</evidence>
<organism evidence="11 12">
    <name type="scientific">Mucilaginibacter oryzae</name>
    <dbReference type="NCBI Taxonomy" id="468058"/>
    <lineage>
        <taxon>Bacteria</taxon>
        <taxon>Pseudomonadati</taxon>
        <taxon>Bacteroidota</taxon>
        <taxon>Sphingobacteriia</taxon>
        <taxon>Sphingobacteriales</taxon>
        <taxon>Sphingobacteriaceae</taxon>
        <taxon>Mucilaginibacter</taxon>
    </lineage>
</organism>
<keyword evidence="4" id="KW-0812">Transmembrane</keyword>
<feature type="domain" description="TonB-dependent receptor plug" evidence="10">
    <location>
        <begin position="154"/>
        <end position="256"/>
    </location>
</feature>
<dbReference type="Proteomes" id="UP000245678">
    <property type="component" value="Unassembled WGS sequence"/>
</dbReference>
<evidence type="ECO:0000256" key="6">
    <source>
        <dbReference type="ARBA" id="ARBA00023136"/>
    </source>
</evidence>
<dbReference type="GO" id="GO:0015344">
    <property type="term" value="F:siderophore uptake transmembrane transporter activity"/>
    <property type="evidence" value="ECO:0007669"/>
    <property type="project" value="TreeGrafter"/>
</dbReference>
<dbReference type="InterPro" id="IPR037066">
    <property type="entry name" value="Plug_dom_sf"/>
</dbReference>
<dbReference type="InterPro" id="IPR012910">
    <property type="entry name" value="Plug_dom"/>
</dbReference>
<comment type="similarity">
    <text evidence="8">Belongs to the TonB-dependent receptor family.</text>
</comment>
<evidence type="ECO:0000256" key="2">
    <source>
        <dbReference type="ARBA" id="ARBA00022448"/>
    </source>
</evidence>
<keyword evidence="6 8" id="KW-0472">Membrane</keyword>
<dbReference type="InterPro" id="IPR008969">
    <property type="entry name" value="CarboxyPept-like_regulatory"/>
</dbReference>
<evidence type="ECO:0000256" key="4">
    <source>
        <dbReference type="ARBA" id="ARBA00022692"/>
    </source>
</evidence>
<dbReference type="AlphaFoldDB" id="A0A316H4P1"/>
<dbReference type="GO" id="GO:0009279">
    <property type="term" value="C:cell outer membrane"/>
    <property type="evidence" value="ECO:0007669"/>
    <property type="project" value="UniProtKB-SubCell"/>
</dbReference>
<dbReference type="InterPro" id="IPR000531">
    <property type="entry name" value="Beta-barrel_TonB"/>
</dbReference>
<dbReference type="GO" id="GO:0044718">
    <property type="term" value="P:siderophore transmembrane transport"/>
    <property type="evidence" value="ECO:0007669"/>
    <property type="project" value="TreeGrafter"/>
</dbReference>
<feature type="domain" description="TonB-dependent receptor-like beta-barrel" evidence="9">
    <location>
        <begin position="356"/>
        <end position="768"/>
    </location>
</feature>
<comment type="subcellular location">
    <subcellularLocation>
        <location evidence="1">Cell outer membrane</location>
        <topology evidence="1">Multi-pass membrane protein</topology>
    </subcellularLocation>
</comment>
<keyword evidence="11" id="KW-0675">Receptor</keyword>
<evidence type="ECO:0000259" key="10">
    <source>
        <dbReference type="Pfam" id="PF07715"/>
    </source>
</evidence>
<dbReference type="Pfam" id="PF07715">
    <property type="entry name" value="Plug"/>
    <property type="match status" value="1"/>
</dbReference>
<dbReference type="Gene3D" id="2.60.40.1120">
    <property type="entry name" value="Carboxypeptidase-like, regulatory domain"/>
    <property type="match status" value="1"/>
</dbReference>
<evidence type="ECO:0000256" key="7">
    <source>
        <dbReference type="ARBA" id="ARBA00023237"/>
    </source>
</evidence>
<evidence type="ECO:0000313" key="12">
    <source>
        <dbReference type="Proteomes" id="UP000245678"/>
    </source>
</evidence>
<sequence>MPVATFSLKYVCNIQQSKTYAAKNTFYKLLPFKIKIAFISIFVVGCYSSATAQTGKIKGTVTSGLSNIPVAGVSVKVINLAIGTVTDSLGNYVIELKPGNFGLQFSKVGFKSKSSLDIQVNNVKPTIIDIALDEDVASLSEVKVTASSRLNKTLESPVSLRSIGVAEIKRNPGGNRDISKVIQSLPGVSAPVSFRNDIIIRGGAPNENRFYLDGVEIPNINHFATQGSSGGPVGLINVDFVKEVNFYSGAFPSNRGNALSSVFEFNQKNGRSDRMGATLTVGSSDFGATVEGPLGSKTTYLASYRYSYLQGLFKLLKLPFLPSYQDFQFKVKTRFDNKNELTLIGLGALDKFKLNFNTEQTEENEYILATIPTNDQKNYSVGAVYKHFGKRGFSQVVISRSYLNNGAQKYQNNDESLGQTLNYQSAEAENKFRFEHTEQAGSYRINFGTGEETASYSTNTFNLLPFGNQIYQSKINFFKYSLFGQISRPFFDNKLSLSLGARADANNYSSRMNNLLKTFSPRFSASYNFTDQLSLNFNTGIYYQLPAYTVMGYRDSTNRLVNRDVNYIENKQLVLGFEYNTLKNTRFTIEGFYKYYKHYPVIRQLNDSIPLANLGADFGVIGNNPVVGESSGRSYGVEFFAQQKLNKGFYGIFALTLFKSEFQNKNGNYIQSSWNSRYILSMTAGKILKRNWEIGAKFRFTGGSPYTPYDQSLSSLKSTYNIYPQGILNYARLNSEVLSPFYQLDARVDKKYYFKHYSFNFYFDIQNLTAHTYQQQAVIVPVKDANGNLQDQPGDPSRIQTKLLKRTGGNVQPTLGVIFEF</sequence>
<dbReference type="InterPro" id="IPR036942">
    <property type="entry name" value="Beta-barrel_TonB_sf"/>
</dbReference>
<keyword evidence="12" id="KW-1185">Reference proteome</keyword>